<accession>A0A0P8CET1</accession>
<dbReference type="EMBL" id="LKCM01000490">
    <property type="protein sequence ID" value="KPQ40924.1"/>
    <property type="molecule type" value="Genomic_DNA"/>
</dbReference>
<dbReference type="Gene3D" id="3.30.460.10">
    <property type="entry name" value="Beta Polymerase, domain 2"/>
    <property type="match status" value="1"/>
</dbReference>
<dbReference type="InterPro" id="IPR036388">
    <property type="entry name" value="WH-like_DNA-bd_sf"/>
</dbReference>
<evidence type="ECO:0000313" key="2">
    <source>
        <dbReference type="EMBL" id="KPQ40924.1"/>
    </source>
</evidence>
<sequence>MIELFRTYVKWKILAHFLANPNTSFHIKQLARILNVSPASVSGAVKSFEEYGLLSKEEKGLAHIYRLDSDNSMVEPLKKAYGIAFVLSSKPKEKFLEIDSNIISLALFGSYAKGNFDEKSDIDFLIVTSARKEIFIQAAKRLEEELEKEVSLSVLKLSEWRAMAKKGDAFYKRVVENHILLNGSGIK</sequence>
<dbReference type="SUPFAM" id="SSF46785">
    <property type="entry name" value="Winged helix' DNA-binding domain"/>
    <property type="match status" value="1"/>
</dbReference>
<dbReference type="Proteomes" id="UP000050360">
    <property type="component" value="Unassembled WGS sequence"/>
</dbReference>
<dbReference type="CDD" id="cd05403">
    <property type="entry name" value="NT_KNTase_like"/>
    <property type="match status" value="1"/>
</dbReference>
<dbReference type="GO" id="GO:0016779">
    <property type="term" value="F:nucleotidyltransferase activity"/>
    <property type="evidence" value="ECO:0007669"/>
    <property type="project" value="InterPro"/>
</dbReference>
<keyword evidence="2" id="KW-0808">Transferase</keyword>
<gene>
    <name evidence="2" type="ORF">MPEBLZ_04530</name>
</gene>
<feature type="domain" description="Polymerase nucleotidyl transferase" evidence="1">
    <location>
        <begin position="92"/>
        <end position="159"/>
    </location>
</feature>
<name>A0A0P8CET1_9EURY</name>
<dbReference type="PANTHER" id="PTHR33933:SF1">
    <property type="entry name" value="PROTEIN ADENYLYLTRANSFERASE MNTA-RELATED"/>
    <property type="match status" value="1"/>
</dbReference>
<dbReference type="AlphaFoldDB" id="A0A0P8CET1"/>
<dbReference type="PANTHER" id="PTHR33933">
    <property type="entry name" value="NUCLEOTIDYLTRANSFERASE"/>
    <property type="match status" value="1"/>
</dbReference>
<protein>
    <submittedName>
        <fullName evidence="2">Nucleotidyltransferase domain protein</fullName>
    </submittedName>
</protein>
<dbReference type="InterPro" id="IPR052548">
    <property type="entry name" value="Type_VII_TA_antitoxin"/>
</dbReference>
<evidence type="ECO:0000313" key="3">
    <source>
        <dbReference type="Proteomes" id="UP000050360"/>
    </source>
</evidence>
<reference evidence="2 3" key="1">
    <citation type="submission" date="2015-09" db="EMBL/GenBank/DDBJ databases">
        <title>A metagenomics-based metabolic model of nitrate-dependent anaerobic oxidation of methane by Methanoperedens-like archaea.</title>
        <authorList>
            <person name="Arshad A."/>
            <person name="Speth D.R."/>
            <person name="De Graaf R.M."/>
            <person name="Op Den Camp H.J."/>
            <person name="Jetten M.S."/>
            <person name="Welte C.U."/>
        </authorList>
    </citation>
    <scope>NUCLEOTIDE SEQUENCE [LARGE SCALE GENOMIC DNA]</scope>
</reference>
<comment type="caution">
    <text evidence="2">The sequence shown here is derived from an EMBL/GenBank/DDBJ whole genome shotgun (WGS) entry which is preliminary data.</text>
</comment>
<dbReference type="SUPFAM" id="SSF81301">
    <property type="entry name" value="Nucleotidyltransferase"/>
    <property type="match status" value="1"/>
</dbReference>
<dbReference type="InterPro" id="IPR002934">
    <property type="entry name" value="Polymerase_NTP_transf_dom"/>
</dbReference>
<evidence type="ECO:0000259" key="1">
    <source>
        <dbReference type="Pfam" id="PF01909"/>
    </source>
</evidence>
<proteinExistence type="predicted"/>
<dbReference type="InterPro" id="IPR043519">
    <property type="entry name" value="NT_sf"/>
</dbReference>
<dbReference type="Gene3D" id="1.10.10.10">
    <property type="entry name" value="Winged helix-like DNA-binding domain superfamily/Winged helix DNA-binding domain"/>
    <property type="match status" value="1"/>
</dbReference>
<dbReference type="Pfam" id="PF01909">
    <property type="entry name" value="NTP_transf_2"/>
    <property type="match status" value="1"/>
</dbReference>
<organism evidence="2 3">
    <name type="scientific">Candidatus Methanoperedens nitratireducens</name>
    <dbReference type="NCBI Taxonomy" id="1392998"/>
    <lineage>
        <taxon>Archaea</taxon>
        <taxon>Methanobacteriati</taxon>
        <taxon>Methanobacteriota</taxon>
        <taxon>Stenosarchaea group</taxon>
        <taxon>Methanomicrobia</taxon>
        <taxon>Methanosarcinales</taxon>
        <taxon>ANME-2 cluster</taxon>
        <taxon>Candidatus Methanoperedentaceae</taxon>
        <taxon>Candidatus Methanoperedens</taxon>
    </lineage>
</organism>
<dbReference type="InterPro" id="IPR036390">
    <property type="entry name" value="WH_DNA-bd_sf"/>
</dbReference>